<feature type="signal peptide" evidence="1">
    <location>
        <begin position="1"/>
        <end position="20"/>
    </location>
</feature>
<name>A0AAW2YW18_9EUKA</name>
<accession>A0AAW2YW18</accession>
<evidence type="ECO:0000313" key="2">
    <source>
        <dbReference type="EMBL" id="KAL0480975.1"/>
    </source>
</evidence>
<evidence type="ECO:0000256" key="1">
    <source>
        <dbReference type="SAM" id="SignalP"/>
    </source>
</evidence>
<evidence type="ECO:0000313" key="3">
    <source>
        <dbReference type="Proteomes" id="UP001431209"/>
    </source>
</evidence>
<sequence length="463" mass="52288">MRVPLVLLALLIVFVALISGNVPPKNKKAKTNSIISNFIKKRPTLKRTESNIEEFNRLTGLIDNYLTKQVELTDAARDALNDLKQGTIESKVARTKFLKFLGEKITTFPNNAKSTRESVRMADLITSEGANRYEEAIKEEAKSANFREAVFFKACKYYNGQKWTGKPKVIFEGGPSASGKSFGAGFIIGHLSKEDKSATNLVVSIDGGIERELSQMRKMVLGVALKKGYSDISDLHSRSDLLSIKGKLEKYSTKHKLNLILPVTFVNPLERFKMNDYSKKGYHVIFSEVKGAPTSDGKDDPNFKLTVRFQGESRAKFTKTKAPPLSMNAEIPCESKEYKDFFDYGVSGTETARKAYLESDIPDKKWIIVHNDRMFFKFKDEALLPAVLGDKELKSLTKRQYEAYMSDNPDQQTTESLKDWLSKNNRETRPELTNAIVVEGDVTKKKTNLFDVIKDTIRRSTPQ</sequence>
<gene>
    <name evidence="2" type="ORF">AKO1_013621</name>
</gene>
<protein>
    <submittedName>
        <fullName evidence="2">Nucleotide-binding protein</fullName>
    </submittedName>
</protein>
<reference evidence="2 3" key="1">
    <citation type="submission" date="2024-03" db="EMBL/GenBank/DDBJ databases">
        <title>The Acrasis kona genome and developmental transcriptomes reveal deep origins of eukaryotic multicellular pathways.</title>
        <authorList>
            <person name="Sheikh S."/>
            <person name="Fu C.-J."/>
            <person name="Brown M.W."/>
            <person name="Baldauf S.L."/>
        </authorList>
    </citation>
    <scope>NUCLEOTIDE SEQUENCE [LARGE SCALE GENOMIC DNA]</scope>
    <source>
        <strain evidence="2 3">ATCC MYA-3509</strain>
    </source>
</reference>
<organism evidence="2 3">
    <name type="scientific">Acrasis kona</name>
    <dbReference type="NCBI Taxonomy" id="1008807"/>
    <lineage>
        <taxon>Eukaryota</taxon>
        <taxon>Discoba</taxon>
        <taxon>Heterolobosea</taxon>
        <taxon>Tetramitia</taxon>
        <taxon>Eutetramitia</taxon>
        <taxon>Acrasidae</taxon>
        <taxon>Acrasis</taxon>
    </lineage>
</organism>
<dbReference type="EMBL" id="JAOPGA020000708">
    <property type="protein sequence ID" value="KAL0480975.1"/>
    <property type="molecule type" value="Genomic_DNA"/>
</dbReference>
<keyword evidence="3" id="KW-1185">Reference proteome</keyword>
<keyword evidence="1" id="KW-0732">Signal</keyword>
<dbReference type="Proteomes" id="UP001431209">
    <property type="component" value="Unassembled WGS sequence"/>
</dbReference>
<dbReference type="AlphaFoldDB" id="A0AAW2YW18"/>
<comment type="caution">
    <text evidence="2">The sequence shown here is derived from an EMBL/GenBank/DDBJ whole genome shotgun (WGS) entry which is preliminary data.</text>
</comment>
<proteinExistence type="predicted"/>
<feature type="chain" id="PRO_5043722035" evidence="1">
    <location>
        <begin position="21"/>
        <end position="463"/>
    </location>
</feature>